<dbReference type="EMBL" id="BDIP01000836">
    <property type="protein sequence ID" value="GIQ82850.1"/>
    <property type="molecule type" value="Genomic_DNA"/>
</dbReference>
<sequence>MFIRVYAYPPPPLLFPTADLQTLAITYDCVSPIYSAPEKQKSINGQGYGLSIDIWALGITLSTMITPECVLGNPQSVKALVARLSLPVPARRLTDEETGIPGVAAIVNSMLERNPNKRPNCAQLLDMVQAVKEEQRKAYHTRMLHTIPLSVLQQMKSLDNEYHQQSGQRSPLFATFGQDLEEVQNEKEKVEREGEAQATQGPLSIPNGDGSQCRHVFGAPASAAMVTEAEAIVKGGPLVFRSMAVPTGKTILIRGAPETDPRPDVVELYSSLQHYSPLVLPNHTTIQAIVVCDMAATESCGVQSNLRSHLSDLFTHSLATRPNAPAPPVLVYVGAESDSVENVTRMCTTCWKSVQPAPSPSRPVTVPTTIERAQPRKRVATKPTAARPPPVSAAGSGVLTGKLHLLGGHASPECLAGLDKLWTEGVVPGAGATLVIAKNPASLPPAVAALRRAKPKPGTPQVVFSYMQGKRPNVHVTEMTRAIRGIDVQCVLFYKGPKSAELMRHDYLSNIVRAVYGSQANIDMEMPVFLYDEKMGQTGSDNPVPLCEIVRKVQDTCASKKPSSLAPLAPRPMGHRARG</sequence>
<feature type="region of interest" description="Disordered" evidence="1">
    <location>
        <begin position="374"/>
        <end position="393"/>
    </location>
</feature>
<evidence type="ECO:0000313" key="4">
    <source>
        <dbReference type="Proteomes" id="UP000265618"/>
    </source>
</evidence>
<feature type="region of interest" description="Disordered" evidence="1">
    <location>
        <begin position="183"/>
        <end position="211"/>
    </location>
</feature>
<feature type="region of interest" description="Disordered" evidence="1">
    <location>
        <begin position="560"/>
        <end position="579"/>
    </location>
</feature>
<feature type="compositionally biased region" description="Basic and acidic residues" evidence="1">
    <location>
        <begin position="184"/>
        <end position="195"/>
    </location>
</feature>
<dbReference type="Pfam" id="PF00069">
    <property type="entry name" value="Pkinase"/>
    <property type="match status" value="1"/>
</dbReference>
<accession>A0A9K3CUV3</accession>
<dbReference type="InterPro" id="IPR011009">
    <property type="entry name" value="Kinase-like_dom_sf"/>
</dbReference>
<dbReference type="PROSITE" id="PS50011">
    <property type="entry name" value="PROTEIN_KINASE_DOM"/>
    <property type="match status" value="1"/>
</dbReference>
<name>A0A9K3CUV3_9EUKA</name>
<protein>
    <recommendedName>
        <fullName evidence="2">Protein kinase domain-containing protein</fullName>
    </recommendedName>
</protein>
<reference evidence="3 4" key="1">
    <citation type="journal article" date="2018" name="PLoS ONE">
        <title>The draft genome of Kipferlia bialata reveals reductive genome evolution in fornicate parasites.</title>
        <authorList>
            <person name="Tanifuji G."/>
            <person name="Takabayashi S."/>
            <person name="Kume K."/>
            <person name="Takagi M."/>
            <person name="Nakayama T."/>
            <person name="Kamikawa R."/>
            <person name="Inagaki Y."/>
            <person name="Hashimoto T."/>
        </authorList>
    </citation>
    <scope>NUCLEOTIDE SEQUENCE [LARGE SCALE GENOMIC DNA]</scope>
    <source>
        <strain evidence="3">NY0173</strain>
    </source>
</reference>
<gene>
    <name evidence="3" type="ORF">KIPB_004069</name>
</gene>
<organism evidence="3 4">
    <name type="scientific">Kipferlia bialata</name>
    <dbReference type="NCBI Taxonomy" id="797122"/>
    <lineage>
        <taxon>Eukaryota</taxon>
        <taxon>Metamonada</taxon>
        <taxon>Carpediemonas-like organisms</taxon>
        <taxon>Kipferlia</taxon>
    </lineage>
</organism>
<dbReference type="GO" id="GO:0004672">
    <property type="term" value="F:protein kinase activity"/>
    <property type="evidence" value="ECO:0007669"/>
    <property type="project" value="InterPro"/>
</dbReference>
<dbReference type="Gene3D" id="1.10.510.10">
    <property type="entry name" value="Transferase(Phosphotransferase) domain 1"/>
    <property type="match status" value="1"/>
</dbReference>
<evidence type="ECO:0000313" key="3">
    <source>
        <dbReference type="EMBL" id="GIQ82850.1"/>
    </source>
</evidence>
<dbReference type="GO" id="GO:0005524">
    <property type="term" value="F:ATP binding"/>
    <property type="evidence" value="ECO:0007669"/>
    <property type="project" value="InterPro"/>
</dbReference>
<dbReference type="SUPFAM" id="SSF56112">
    <property type="entry name" value="Protein kinase-like (PK-like)"/>
    <property type="match status" value="1"/>
</dbReference>
<dbReference type="InterPro" id="IPR000719">
    <property type="entry name" value="Prot_kinase_dom"/>
</dbReference>
<proteinExistence type="predicted"/>
<dbReference type="AlphaFoldDB" id="A0A9K3CUV3"/>
<comment type="caution">
    <text evidence="3">The sequence shown here is derived from an EMBL/GenBank/DDBJ whole genome shotgun (WGS) entry which is preliminary data.</text>
</comment>
<keyword evidence="4" id="KW-1185">Reference proteome</keyword>
<feature type="domain" description="Protein kinase" evidence="2">
    <location>
        <begin position="1"/>
        <end position="143"/>
    </location>
</feature>
<dbReference type="Proteomes" id="UP000265618">
    <property type="component" value="Unassembled WGS sequence"/>
</dbReference>
<evidence type="ECO:0000259" key="2">
    <source>
        <dbReference type="PROSITE" id="PS50011"/>
    </source>
</evidence>
<evidence type="ECO:0000256" key="1">
    <source>
        <dbReference type="SAM" id="MobiDB-lite"/>
    </source>
</evidence>